<gene>
    <name evidence="2" type="ORF">GCM10018785_11270</name>
</gene>
<dbReference type="EMBL" id="BNBT01000010">
    <property type="protein sequence ID" value="GHE43471.1"/>
    <property type="molecule type" value="Genomic_DNA"/>
</dbReference>
<accession>A0A918ZAA6</accession>
<organism evidence="2 3">
    <name type="scientific">Streptomyces longispororuber</name>
    <dbReference type="NCBI Taxonomy" id="68230"/>
    <lineage>
        <taxon>Bacteria</taxon>
        <taxon>Bacillati</taxon>
        <taxon>Actinomycetota</taxon>
        <taxon>Actinomycetes</taxon>
        <taxon>Kitasatosporales</taxon>
        <taxon>Streptomycetaceae</taxon>
        <taxon>Streptomyces</taxon>
    </lineage>
</organism>
<keyword evidence="3" id="KW-1185">Reference proteome</keyword>
<evidence type="ECO:0000313" key="3">
    <source>
        <dbReference type="Proteomes" id="UP000608024"/>
    </source>
</evidence>
<sequence length="132" mass="14121">MNHDRPRSSEELCRTPDGRSDGAGGRLACLIQHIADSLHRRGYRVQQVIEHSVEDGFGPQVVVKVAAATYINISCRNPPATTGWCAVKLTGSERVLCEELCLSGGGKAATADEIVDAGLKALDLPAERPRNA</sequence>
<feature type="region of interest" description="Disordered" evidence="1">
    <location>
        <begin position="1"/>
        <end position="20"/>
    </location>
</feature>
<protein>
    <submittedName>
        <fullName evidence="2">Uncharacterized protein</fullName>
    </submittedName>
</protein>
<evidence type="ECO:0000313" key="2">
    <source>
        <dbReference type="EMBL" id="GHE43471.1"/>
    </source>
</evidence>
<dbReference type="RefSeq" id="WP_190134705.1">
    <property type="nucleotide sequence ID" value="NZ_BNBT01000010.1"/>
</dbReference>
<evidence type="ECO:0000256" key="1">
    <source>
        <dbReference type="SAM" id="MobiDB-lite"/>
    </source>
</evidence>
<reference evidence="2" key="2">
    <citation type="submission" date="2020-09" db="EMBL/GenBank/DDBJ databases">
        <authorList>
            <person name="Sun Q."/>
            <person name="Ohkuma M."/>
        </authorList>
    </citation>
    <scope>NUCLEOTIDE SEQUENCE</scope>
    <source>
        <strain evidence="2">JCM 4784</strain>
    </source>
</reference>
<reference evidence="2" key="1">
    <citation type="journal article" date="2014" name="Int. J. Syst. Evol. Microbiol.">
        <title>Complete genome sequence of Corynebacterium casei LMG S-19264T (=DSM 44701T), isolated from a smear-ripened cheese.</title>
        <authorList>
            <consortium name="US DOE Joint Genome Institute (JGI-PGF)"/>
            <person name="Walter F."/>
            <person name="Albersmeier A."/>
            <person name="Kalinowski J."/>
            <person name="Ruckert C."/>
        </authorList>
    </citation>
    <scope>NUCLEOTIDE SEQUENCE</scope>
    <source>
        <strain evidence="2">JCM 4784</strain>
    </source>
</reference>
<proteinExistence type="predicted"/>
<dbReference type="Proteomes" id="UP000608024">
    <property type="component" value="Unassembled WGS sequence"/>
</dbReference>
<comment type="caution">
    <text evidence="2">The sequence shown here is derived from an EMBL/GenBank/DDBJ whole genome shotgun (WGS) entry which is preliminary data.</text>
</comment>
<dbReference type="AlphaFoldDB" id="A0A918ZAA6"/>
<name>A0A918ZAA6_9ACTN</name>